<reference evidence="2 3" key="1">
    <citation type="submission" date="2018-03" db="EMBL/GenBank/DDBJ databases">
        <title>Genomic Encyclopedia of Archaeal and Bacterial Type Strains, Phase II (KMG-II): from individual species to whole genera.</title>
        <authorList>
            <person name="Goeker M."/>
        </authorList>
    </citation>
    <scope>NUCLEOTIDE SEQUENCE [LARGE SCALE GENOMIC DNA]</scope>
    <source>
        <strain evidence="2 3">DSM 28057</strain>
    </source>
</reference>
<gene>
    <name evidence="2" type="ORF">CLV48_1163</name>
</gene>
<evidence type="ECO:0008006" key="4">
    <source>
        <dbReference type="Google" id="ProtNLM"/>
    </source>
</evidence>
<feature type="chain" id="PRO_5015194348" description="WG repeat protein" evidence="1">
    <location>
        <begin position="22"/>
        <end position="184"/>
    </location>
</feature>
<proteinExistence type="predicted"/>
<dbReference type="EMBL" id="PYGF01000016">
    <property type="protein sequence ID" value="PSK99813.1"/>
    <property type="molecule type" value="Genomic_DNA"/>
</dbReference>
<evidence type="ECO:0000256" key="1">
    <source>
        <dbReference type="SAM" id="SignalP"/>
    </source>
</evidence>
<feature type="signal peptide" evidence="1">
    <location>
        <begin position="1"/>
        <end position="21"/>
    </location>
</feature>
<evidence type="ECO:0000313" key="2">
    <source>
        <dbReference type="EMBL" id="PSK99813.1"/>
    </source>
</evidence>
<keyword evidence="1" id="KW-0732">Signal</keyword>
<dbReference type="AlphaFoldDB" id="A0A2P8DRG8"/>
<evidence type="ECO:0000313" key="3">
    <source>
        <dbReference type="Proteomes" id="UP000240708"/>
    </source>
</evidence>
<accession>A0A2P8DRG8</accession>
<sequence>MKVKILIYLCLFVLTSNSLYAQYSYTMVNDSAGIYLTFEDFEAGKLTNGFKPYQKNYSLWPQGFFKNKDIELKTPDTSVIYRRSDIWGYTDHKGRLIRVFNDKHYKVLCDKGLIIYIIYSPTRTSYHFSKTLNDPINRLTKNNLAAIYIDNPDLLQRINSIKKKHWLTWDVKKESYFINELFLE</sequence>
<comment type="caution">
    <text evidence="2">The sequence shown here is derived from an EMBL/GenBank/DDBJ whole genome shotgun (WGS) entry which is preliminary data.</text>
</comment>
<organism evidence="2 3">
    <name type="scientific">Cecembia rubra</name>
    <dbReference type="NCBI Taxonomy" id="1485585"/>
    <lineage>
        <taxon>Bacteria</taxon>
        <taxon>Pseudomonadati</taxon>
        <taxon>Bacteroidota</taxon>
        <taxon>Cytophagia</taxon>
        <taxon>Cytophagales</taxon>
        <taxon>Cyclobacteriaceae</taxon>
        <taxon>Cecembia</taxon>
    </lineage>
</organism>
<dbReference type="Proteomes" id="UP000240708">
    <property type="component" value="Unassembled WGS sequence"/>
</dbReference>
<keyword evidence="3" id="KW-1185">Reference proteome</keyword>
<protein>
    <recommendedName>
        <fullName evidence="4">WG repeat protein</fullName>
    </recommendedName>
</protein>
<name>A0A2P8DRG8_9BACT</name>